<evidence type="ECO:0000313" key="3">
    <source>
        <dbReference type="Proteomes" id="UP000244174"/>
    </source>
</evidence>
<dbReference type="OrthoDB" id="1448988at2"/>
<proteinExistence type="predicted"/>
<protein>
    <submittedName>
        <fullName evidence="2">Uncharacterized protein</fullName>
    </submittedName>
</protein>
<name>A0A2T6AMT4_9FLAO</name>
<gene>
    <name evidence="2" type="ORF">C8P64_1121</name>
</gene>
<keyword evidence="1" id="KW-1133">Transmembrane helix</keyword>
<organism evidence="2 3">
    <name type="scientific">Christiangramia gaetbulicola</name>
    <dbReference type="NCBI Taxonomy" id="703340"/>
    <lineage>
        <taxon>Bacteria</taxon>
        <taxon>Pseudomonadati</taxon>
        <taxon>Bacteroidota</taxon>
        <taxon>Flavobacteriia</taxon>
        <taxon>Flavobacteriales</taxon>
        <taxon>Flavobacteriaceae</taxon>
        <taxon>Christiangramia</taxon>
    </lineage>
</organism>
<keyword evidence="3" id="KW-1185">Reference proteome</keyword>
<dbReference type="EMBL" id="QBKQ01000001">
    <property type="protein sequence ID" value="PTX45131.1"/>
    <property type="molecule type" value="Genomic_DNA"/>
</dbReference>
<keyword evidence="1" id="KW-0472">Membrane</keyword>
<sequence>MKLKKPVKLIFIMIISGSIGLTFGFGVAQGVMANNKLVNAIETKLQKNCNCEIVSSDVSSVGIQFNVEDGFSNSKASFILENCAFPLSVEHEAIRLNDMLKRDIENYDSLDLITFHFKNSDQQKPVKFKEGCLLETGNI</sequence>
<dbReference type="Proteomes" id="UP000244174">
    <property type="component" value="Unassembled WGS sequence"/>
</dbReference>
<feature type="transmembrane region" description="Helical" evidence="1">
    <location>
        <begin position="7"/>
        <end position="28"/>
    </location>
</feature>
<keyword evidence="1" id="KW-0812">Transmembrane</keyword>
<comment type="caution">
    <text evidence="2">The sequence shown here is derived from an EMBL/GenBank/DDBJ whole genome shotgun (WGS) entry which is preliminary data.</text>
</comment>
<reference evidence="2 3" key="1">
    <citation type="submission" date="2018-04" db="EMBL/GenBank/DDBJ databases">
        <title>Genomic Encyclopedia of Archaeal and Bacterial Type Strains, Phase II (KMG-II): from individual species to whole genera.</title>
        <authorList>
            <person name="Goeker M."/>
        </authorList>
    </citation>
    <scope>NUCLEOTIDE SEQUENCE [LARGE SCALE GENOMIC DNA]</scope>
    <source>
        <strain evidence="2 3">DSM 23082</strain>
    </source>
</reference>
<dbReference type="RefSeq" id="WP_108171025.1">
    <property type="nucleotide sequence ID" value="NZ_QBKQ01000001.1"/>
</dbReference>
<evidence type="ECO:0000256" key="1">
    <source>
        <dbReference type="SAM" id="Phobius"/>
    </source>
</evidence>
<dbReference type="AlphaFoldDB" id="A0A2T6AMT4"/>
<accession>A0A2T6AMT4</accession>
<evidence type="ECO:0000313" key="2">
    <source>
        <dbReference type="EMBL" id="PTX45131.1"/>
    </source>
</evidence>